<name>A0A8D2L9M8_VARKO</name>
<dbReference type="OMA" id="KCVSITI"/>
<dbReference type="PANTHER" id="PTHR47499">
    <property type="entry name" value="SERINE PROTEASE INHIBITOR KAZAL-TYPE 7 SPINK7"/>
    <property type="match status" value="1"/>
</dbReference>
<evidence type="ECO:0000259" key="6">
    <source>
        <dbReference type="PROSITE" id="PS51465"/>
    </source>
</evidence>
<evidence type="ECO:0000256" key="1">
    <source>
        <dbReference type="ARBA" id="ARBA00004613"/>
    </source>
</evidence>
<evidence type="ECO:0000313" key="8">
    <source>
        <dbReference type="Proteomes" id="UP000694545"/>
    </source>
</evidence>
<dbReference type="PANTHER" id="PTHR47499:SF1">
    <property type="entry name" value="SERINE PROTEASE INHIBITOR KAZAL-TYPE 7"/>
    <property type="match status" value="1"/>
</dbReference>
<organism evidence="7 8">
    <name type="scientific">Varanus komodoensis</name>
    <name type="common">Komodo dragon</name>
    <dbReference type="NCBI Taxonomy" id="61221"/>
    <lineage>
        <taxon>Eukaryota</taxon>
        <taxon>Metazoa</taxon>
        <taxon>Chordata</taxon>
        <taxon>Craniata</taxon>
        <taxon>Vertebrata</taxon>
        <taxon>Euteleostomi</taxon>
        <taxon>Lepidosauria</taxon>
        <taxon>Squamata</taxon>
        <taxon>Bifurcata</taxon>
        <taxon>Unidentata</taxon>
        <taxon>Episquamata</taxon>
        <taxon>Toxicofera</taxon>
        <taxon>Anguimorpha</taxon>
        <taxon>Paleoanguimorpha</taxon>
        <taxon>Varanoidea</taxon>
        <taxon>Varanidae</taxon>
        <taxon>Varanus</taxon>
    </lineage>
</organism>
<evidence type="ECO:0000256" key="3">
    <source>
        <dbReference type="ARBA" id="ARBA00022690"/>
    </source>
</evidence>
<feature type="domain" description="Kazal-like" evidence="6">
    <location>
        <begin position="1"/>
        <end position="65"/>
    </location>
</feature>
<evidence type="ECO:0000256" key="4">
    <source>
        <dbReference type="ARBA" id="ARBA00022900"/>
    </source>
</evidence>
<dbReference type="PRINTS" id="PR00290">
    <property type="entry name" value="KAZALINHBTR"/>
</dbReference>
<dbReference type="Proteomes" id="UP000694545">
    <property type="component" value="Unplaced"/>
</dbReference>
<dbReference type="InterPro" id="IPR001239">
    <property type="entry name" value="Prot_inh_Kazal-m"/>
</dbReference>
<dbReference type="InterPro" id="IPR036058">
    <property type="entry name" value="Kazal_dom_sf"/>
</dbReference>
<reference evidence="7" key="1">
    <citation type="submission" date="2025-08" db="UniProtKB">
        <authorList>
            <consortium name="Ensembl"/>
        </authorList>
    </citation>
    <scope>IDENTIFICATION</scope>
</reference>
<evidence type="ECO:0000256" key="5">
    <source>
        <dbReference type="ARBA" id="ARBA00023157"/>
    </source>
</evidence>
<dbReference type="Ensembl" id="ENSVKKT00000019454.1">
    <property type="protein sequence ID" value="ENSVKKP00000018986.1"/>
    <property type="gene ID" value="ENSVKKG00000012906.1"/>
</dbReference>
<evidence type="ECO:0000313" key="7">
    <source>
        <dbReference type="Ensembl" id="ENSVKKP00000018986.1"/>
    </source>
</evidence>
<dbReference type="GO" id="GO:0005576">
    <property type="term" value="C:extracellular region"/>
    <property type="evidence" value="ECO:0007669"/>
    <property type="project" value="UniProtKB-SubCell"/>
</dbReference>
<dbReference type="SMART" id="SM00280">
    <property type="entry name" value="KAZAL"/>
    <property type="match status" value="1"/>
</dbReference>
<evidence type="ECO:0000256" key="2">
    <source>
        <dbReference type="ARBA" id="ARBA00022525"/>
    </source>
</evidence>
<dbReference type="AlphaFoldDB" id="A0A8D2L9M8"/>
<accession>A0A8D2L9M8</accession>
<keyword evidence="3" id="KW-0646">Protease inhibitor</keyword>
<dbReference type="InterPro" id="IPR002350">
    <property type="entry name" value="Kazal_dom"/>
</dbReference>
<dbReference type="Gene3D" id="3.30.60.30">
    <property type="match status" value="1"/>
</dbReference>
<keyword evidence="8" id="KW-1185">Reference proteome</keyword>
<keyword evidence="5" id="KW-1015">Disulfide bond</keyword>
<dbReference type="Pfam" id="PF00050">
    <property type="entry name" value="Kazal_1"/>
    <property type="match status" value="1"/>
</dbReference>
<keyword evidence="4" id="KW-0722">Serine protease inhibitor</keyword>
<reference evidence="7" key="2">
    <citation type="submission" date="2025-09" db="UniProtKB">
        <authorList>
            <consortium name="Ensembl"/>
        </authorList>
    </citation>
    <scope>IDENTIFICATION</scope>
</reference>
<dbReference type="InterPro" id="IPR050159">
    <property type="entry name" value="Kazal-type_SerProtInhib"/>
</dbReference>
<dbReference type="PROSITE" id="PS51465">
    <property type="entry name" value="KAZAL_2"/>
    <property type="match status" value="1"/>
</dbReference>
<dbReference type="PROSITE" id="PS00282">
    <property type="entry name" value="KAZAL_1"/>
    <property type="match status" value="1"/>
</dbReference>
<dbReference type="GO" id="GO:0004867">
    <property type="term" value="F:serine-type endopeptidase inhibitor activity"/>
    <property type="evidence" value="ECO:0007669"/>
    <property type="project" value="UniProtKB-KW"/>
</dbReference>
<protein>
    <recommendedName>
        <fullName evidence="6">Kazal-like domain-containing protein</fullName>
    </recommendedName>
</protein>
<keyword evidence="2" id="KW-0964">Secreted</keyword>
<dbReference type="SUPFAM" id="SSF100895">
    <property type="entry name" value="Kazal-type serine protease inhibitors"/>
    <property type="match status" value="1"/>
</dbReference>
<proteinExistence type="predicted"/>
<sequence>ILQIDCGGYKQHKQSELHCPENHAPVCGTDGLTYDNECMLCITIIIFLFSCGSEVDLAHEGKCVSIFLI</sequence>
<comment type="subcellular location">
    <subcellularLocation>
        <location evidence="1">Secreted</location>
    </subcellularLocation>
</comment>